<dbReference type="GO" id="GO:0005829">
    <property type="term" value="C:cytosol"/>
    <property type="evidence" value="ECO:0007669"/>
    <property type="project" value="TreeGrafter"/>
</dbReference>
<feature type="domain" description="OmpR/PhoB-type" evidence="7">
    <location>
        <begin position="132"/>
        <end position="239"/>
    </location>
</feature>
<dbReference type="InterPro" id="IPR039420">
    <property type="entry name" value="WalR-like"/>
</dbReference>
<dbReference type="PANTHER" id="PTHR48111">
    <property type="entry name" value="REGULATOR OF RPOS"/>
    <property type="match status" value="1"/>
</dbReference>
<evidence type="ECO:0000259" key="7">
    <source>
        <dbReference type="PROSITE" id="PS51755"/>
    </source>
</evidence>
<name>A0A953NBN8_9BURK</name>
<evidence type="ECO:0000256" key="5">
    <source>
        <dbReference type="PROSITE-ProRule" id="PRU01091"/>
    </source>
</evidence>
<dbReference type="GO" id="GO:0000976">
    <property type="term" value="F:transcription cis-regulatory region binding"/>
    <property type="evidence" value="ECO:0007669"/>
    <property type="project" value="TreeGrafter"/>
</dbReference>
<evidence type="ECO:0000313" key="9">
    <source>
        <dbReference type="Proteomes" id="UP000739565"/>
    </source>
</evidence>
<dbReference type="GO" id="GO:0032993">
    <property type="term" value="C:protein-DNA complex"/>
    <property type="evidence" value="ECO:0007669"/>
    <property type="project" value="TreeGrafter"/>
</dbReference>
<keyword evidence="9" id="KW-1185">Reference proteome</keyword>
<dbReference type="GO" id="GO:0000156">
    <property type="term" value="F:phosphorelay response regulator activity"/>
    <property type="evidence" value="ECO:0007669"/>
    <property type="project" value="TreeGrafter"/>
</dbReference>
<dbReference type="Gene3D" id="1.10.10.10">
    <property type="entry name" value="Winged helix-like DNA-binding domain superfamily/Winged helix DNA-binding domain"/>
    <property type="match status" value="1"/>
</dbReference>
<keyword evidence="1" id="KW-0805">Transcription regulation</keyword>
<dbReference type="SUPFAM" id="SSF52172">
    <property type="entry name" value="CheY-like"/>
    <property type="match status" value="1"/>
</dbReference>
<dbReference type="PANTHER" id="PTHR48111:SF67">
    <property type="entry name" value="TRANSCRIPTIONAL REGULATORY PROTEIN TCTD"/>
    <property type="match status" value="1"/>
</dbReference>
<feature type="modified residue" description="4-aspartylphosphate" evidence="4">
    <location>
        <position position="64"/>
    </location>
</feature>
<dbReference type="RefSeq" id="WP_259661775.1">
    <property type="nucleotide sequence ID" value="NZ_JAHXRI010000010.1"/>
</dbReference>
<dbReference type="SMART" id="SM00862">
    <property type="entry name" value="Trans_reg_C"/>
    <property type="match status" value="1"/>
</dbReference>
<comment type="caution">
    <text evidence="8">The sequence shown here is derived from an EMBL/GenBank/DDBJ whole genome shotgun (WGS) entry which is preliminary data.</text>
</comment>
<proteinExistence type="predicted"/>
<reference evidence="8" key="1">
    <citation type="submission" date="2021-07" db="EMBL/GenBank/DDBJ databases">
        <title>New genus and species of the family Alcaligenaceae.</title>
        <authorList>
            <person name="Hahn M.W."/>
        </authorList>
    </citation>
    <scope>NUCLEOTIDE SEQUENCE</scope>
    <source>
        <strain evidence="8">LF4-65</strain>
    </source>
</reference>
<dbReference type="EMBL" id="JAHXRI010000010">
    <property type="protein sequence ID" value="MBZ1351372.1"/>
    <property type="molecule type" value="Genomic_DNA"/>
</dbReference>
<evidence type="ECO:0000256" key="3">
    <source>
        <dbReference type="ARBA" id="ARBA00023163"/>
    </source>
</evidence>
<accession>A0A953NBN8</accession>
<evidence type="ECO:0000256" key="2">
    <source>
        <dbReference type="ARBA" id="ARBA00023125"/>
    </source>
</evidence>
<dbReference type="InterPro" id="IPR036388">
    <property type="entry name" value="WH-like_DNA-bd_sf"/>
</dbReference>
<evidence type="ECO:0000259" key="6">
    <source>
        <dbReference type="PROSITE" id="PS50110"/>
    </source>
</evidence>
<keyword evidence="3" id="KW-0804">Transcription</keyword>
<feature type="domain" description="Response regulatory" evidence="6">
    <location>
        <begin position="15"/>
        <end position="129"/>
    </location>
</feature>
<gene>
    <name evidence="8" type="ORF">KZZ10_12015</name>
</gene>
<keyword evidence="2 5" id="KW-0238">DNA-binding</keyword>
<dbReference type="GO" id="GO:0006355">
    <property type="term" value="P:regulation of DNA-templated transcription"/>
    <property type="evidence" value="ECO:0007669"/>
    <property type="project" value="InterPro"/>
</dbReference>
<evidence type="ECO:0000313" key="8">
    <source>
        <dbReference type="EMBL" id="MBZ1351372.1"/>
    </source>
</evidence>
<organism evidence="8 9">
    <name type="scientific">Zwartia hollandica</name>
    <dbReference type="NCBI Taxonomy" id="324606"/>
    <lineage>
        <taxon>Bacteria</taxon>
        <taxon>Pseudomonadati</taxon>
        <taxon>Pseudomonadota</taxon>
        <taxon>Betaproteobacteria</taxon>
        <taxon>Burkholderiales</taxon>
        <taxon>Alcaligenaceae</taxon>
        <taxon>Zwartia</taxon>
    </lineage>
</organism>
<dbReference type="InterPro" id="IPR001867">
    <property type="entry name" value="OmpR/PhoB-type_DNA-bd"/>
</dbReference>
<evidence type="ECO:0000256" key="1">
    <source>
        <dbReference type="ARBA" id="ARBA00023015"/>
    </source>
</evidence>
<dbReference type="InterPro" id="IPR011006">
    <property type="entry name" value="CheY-like_superfamily"/>
</dbReference>
<dbReference type="PROSITE" id="PS50110">
    <property type="entry name" value="RESPONSE_REGULATORY"/>
    <property type="match status" value="1"/>
</dbReference>
<dbReference type="Pfam" id="PF00486">
    <property type="entry name" value="Trans_reg_C"/>
    <property type="match status" value="1"/>
</dbReference>
<protein>
    <submittedName>
        <fullName evidence="8">Response regulator transcription factor</fullName>
    </submittedName>
</protein>
<dbReference type="SUPFAM" id="SSF46894">
    <property type="entry name" value="C-terminal effector domain of the bipartite response regulators"/>
    <property type="match status" value="1"/>
</dbReference>
<dbReference type="SMART" id="SM00448">
    <property type="entry name" value="REC"/>
    <property type="match status" value="1"/>
</dbReference>
<dbReference type="Gene3D" id="3.40.50.2300">
    <property type="match status" value="1"/>
</dbReference>
<dbReference type="Proteomes" id="UP000739565">
    <property type="component" value="Unassembled WGS sequence"/>
</dbReference>
<keyword evidence="4" id="KW-0597">Phosphoprotein</keyword>
<sequence>MIGENTSALAVQSLRIALVEDDPLLRKEIHYHLKQQGFIVYALDSGLSLDQLLLTEPIDALVLDLNLPGEDGLSIARRMRIGIPSVVIIMLTARTAIPERLKGYEAGADIYLSKPIAPEELTAALLSQYRRAQQNSVPSPSLMLSLQHLSLTSTTTQQKVYLTNSEKVFLIALAQATHHLLESEVICEILCQRAGVTNIGRRSLESLVSRLRKKIATVIPPDAESPIKAVWGVGYQLCVPVDLQA</sequence>
<feature type="DNA-binding region" description="OmpR/PhoB-type" evidence="5">
    <location>
        <begin position="132"/>
        <end position="239"/>
    </location>
</feature>
<evidence type="ECO:0000256" key="4">
    <source>
        <dbReference type="PROSITE-ProRule" id="PRU00169"/>
    </source>
</evidence>
<dbReference type="InterPro" id="IPR001789">
    <property type="entry name" value="Sig_transdc_resp-reg_receiver"/>
</dbReference>
<dbReference type="AlphaFoldDB" id="A0A953NBN8"/>
<dbReference type="PROSITE" id="PS51755">
    <property type="entry name" value="OMPR_PHOB"/>
    <property type="match status" value="1"/>
</dbReference>
<dbReference type="InterPro" id="IPR016032">
    <property type="entry name" value="Sig_transdc_resp-reg_C-effctor"/>
</dbReference>
<dbReference type="Pfam" id="PF00072">
    <property type="entry name" value="Response_reg"/>
    <property type="match status" value="1"/>
</dbReference>